<protein>
    <submittedName>
        <fullName evidence="1">Uncharacterized protein</fullName>
    </submittedName>
</protein>
<dbReference type="Proteomes" id="UP000622687">
    <property type="component" value="Unassembled WGS sequence"/>
</dbReference>
<dbReference type="EMBL" id="JAEEGB010000006">
    <property type="protein sequence ID" value="MBI6872329.1"/>
    <property type="molecule type" value="Genomic_DNA"/>
</dbReference>
<organism evidence="1 2">
    <name type="scientific">Clostridium aciditolerans</name>
    <dbReference type="NCBI Taxonomy" id="339861"/>
    <lineage>
        <taxon>Bacteria</taxon>
        <taxon>Bacillati</taxon>
        <taxon>Bacillota</taxon>
        <taxon>Clostridia</taxon>
        <taxon>Eubacteriales</taxon>
        <taxon>Clostridiaceae</taxon>
        <taxon>Clostridium</taxon>
    </lineage>
</organism>
<accession>A0A934HUS9</accession>
<sequence length="45" mass="5294">MYFRIYVNIEDEVKYNGESVCEDVEANTNYAYKGVIIICIKKQLN</sequence>
<dbReference type="AlphaFoldDB" id="A0A934HUS9"/>
<reference evidence="1" key="1">
    <citation type="submission" date="2020-12" db="EMBL/GenBank/DDBJ databases">
        <title>Clostridium thailandense sp. nov., a novel acetogenic bacterium isolated from peat land soil in Thailand.</title>
        <authorList>
            <person name="Chaikitkaew S."/>
            <person name="Birkeland N.K."/>
        </authorList>
    </citation>
    <scope>NUCLEOTIDE SEQUENCE</scope>
    <source>
        <strain evidence="1">DSM 17425</strain>
    </source>
</reference>
<evidence type="ECO:0000313" key="1">
    <source>
        <dbReference type="EMBL" id="MBI6872329.1"/>
    </source>
</evidence>
<name>A0A934HUS9_9CLOT</name>
<gene>
    <name evidence="1" type="ORF">I6U51_06355</name>
</gene>
<keyword evidence="2" id="KW-1185">Reference proteome</keyword>
<comment type="caution">
    <text evidence="1">The sequence shown here is derived from an EMBL/GenBank/DDBJ whole genome shotgun (WGS) entry which is preliminary data.</text>
</comment>
<proteinExistence type="predicted"/>
<evidence type="ECO:0000313" key="2">
    <source>
        <dbReference type="Proteomes" id="UP000622687"/>
    </source>
</evidence>